<evidence type="ECO:0000256" key="1">
    <source>
        <dbReference type="ARBA" id="ARBA00004141"/>
    </source>
</evidence>
<feature type="transmembrane region" description="Helical" evidence="7">
    <location>
        <begin position="188"/>
        <end position="207"/>
    </location>
</feature>
<evidence type="ECO:0000256" key="5">
    <source>
        <dbReference type="ARBA" id="ARBA00023136"/>
    </source>
</evidence>
<feature type="transmembrane region" description="Helical" evidence="7">
    <location>
        <begin position="162"/>
        <end position="181"/>
    </location>
</feature>
<dbReference type="PANTHER" id="PTHR12570">
    <property type="match status" value="1"/>
</dbReference>
<feature type="transmembrane region" description="Helical" evidence="7">
    <location>
        <begin position="134"/>
        <end position="156"/>
    </location>
</feature>
<dbReference type="Pfam" id="PF05653">
    <property type="entry name" value="Mg_trans_NIPA"/>
    <property type="match status" value="1"/>
</dbReference>
<dbReference type="InterPro" id="IPR008521">
    <property type="entry name" value="Mg_trans_NIPA"/>
</dbReference>
<evidence type="ECO:0000256" key="6">
    <source>
        <dbReference type="SAM" id="MobiDB-lite"/>
    </source>
</evidence>
<gene>
    <name evidence="8" type="ORF">MDA_GLEAN10003944</name>
</gene>
<sequence length="440" mass="48061">MTVPPSKHVARGSPLVERTGRSSGDGKWGSAWWRMRCADRSEDLVLPRADWKRLPASSTRLWSRDPCDPREPLHSQAMSPGRGKYDFCIGLGLAMSSSIFIGGSFILKKKGLLRLARKGSMRAGQGGHAYLKEWLWWAGLLSMGAGEVANFAAYAFAPATLVTPLGALSVLVSAILSSYFLNERLNLHGKLGCLLSILGSTVMVIHAPKEEEIETLDEMSHKLGDPGFVVFATLVVIVSLILIFVVGPRHGQTNILVYITICSVIGAFSVSCVKGLGIAIKELFAGQPVLQHPLAWALLLSLVVCVSTQINYLNRALDIFNTSLVTPIYYVFFTTSVLTCSAILFKEWQDMPVDDIIGTLSGFCTIIVGIFLLHAFKDVSFSLASLPVSFRKDEKAMNGNLTNMYEVLNNNEESLESLTCGIEQHTGENVSRRNGNLTAF</sequence>
<dbReference type="AlphaFoldDB" id="L5MH87"/>
<evidence type="ECO:0000256" key="7">
    <source>
        <dbReference type="SAM" id="Phobius"/>
    </source>
</evidence>
<dbReference type="Gene3D" id="1.10.3730.20">
    <property type="match status" value="1"/>
</dbReference>
<protein>
    <submittedName>
        <fullName evidence="8">Magnesium transporter NIPA2</fullName>
    </submittedName>
</protein>
<feature type="transmembrane region" description="Helical" evidence="7">
    <location>
        <begin position="227"/>
        <end position="248"/>
    </location>
</feature>
<evidence type="ECO:0000256" key="4">
    <source>
        <dbReference type="ARBA" id="ARBA00022989"/>
    </source>
</evidence>
<evidence type="ECO:0000313" key="8">
    <source>
        <dbReference type="EMBL" id="ELK37974.1"/>
    </source>
</evidence>
<organism evidence="8 9">
    <name type="scientific">Myotis davidii</name>
    <name type="common">David's myotis</name>
    <dbReference type="NCBI Taxonomy" id="225400"/>
    <lineage>
        <taxon>Eukaryota</taxon>
        <taxon>Metazoa</taxon>
        <taxon>Chordata</taxon>
        <taxon>Craniata</taxon>
        <taxon>Vertebrata</taxon>
        <taxon>Euteleostomi</taxon>
        <taxon>Mammalia</taxon>
        <taxon>Eutheria</taxon>
        <taxon>Laurasiatheria</taxon>
        <taxon>Chiroptera</taxon>
        <taxon>Yangochiroptera</taxon>
        <taxon>Vespertilionidae</taxon>
        <taxon>Myotis</taxon>
    </lineage>
</organism>
<dbReference type="eggNOG" id="KOG2922">
    <property type="taxonomic scope" value="Eukaryota"/>
</dbReference>
<comment type="subcellular location">
    <subcellularLocation>
        <location evidence="1">Membrane</location>
        <topology evidence="1">Multi-pass membrane protein</topology>
    </subcellularLocation>
</comment>
<feature type="transmembrane region" description="Helical" evidence="7">
    <location>
        <begin position="292"/>
        <end position="312"/>
    </location>
</feature>
<keyword evidence="4 7" id="KW-1133">Transmembrane helix</keyword>
<dbReference type="PANTHER" id="PTHR12570:SF1">
    <property type="entry name" value="MAGNESIUM TRANSPORTER NIPA2"/>
    <property type="match status" value="1"/>
</dbReference>
<comment type="similarity">
    <text evidence="2">Belongs to the NIPA family.</text>
</comment>
<accession>L5MH87</accession>
<proteinExistence type="inferred from homology"/>
<name>L5MH87_MYODS</name>
<dbReference type="EMBL" id="KB099700">
    <property type="protein sequence ID" value="ELK37974.1"/>
    <property type="molecule type" value="Genomic_DNA"/>
</dbReference>
<evidence type="ECO:0000256" key="2">
    <source>
        <dbReference type="ARBA" id="ARBA00007230"/>
    </source>
</evidence>
<reference evidence="9" key="1">
    <citation type="journal article" date="2013" name="Science">
        <title>Comparative analysis of bat genomes provides insight into the evolution of flight and immunity.</title>
        <authorList>
            <person name="Zhang G."/>
            <person name="Cowled C."/>
            <person name="Shi Z."/>
            <person name="Huang Z."/>
            <person name="Bishop-Lilly K.A."/>
            <person name="Fang X."/>
            <person name="Wynne J.W."/>
            <person name="Xiong Z."/>
            <person name="Baker M.L."/>
            <person name="Zhao W."/>
            <person name="Tachedjian M."/>
            <person name="Zhu Y."/>
            <person name="Zhou P."/>
            <person name="Jiang X."/>
            <person name="Ng J."/>
            <person name="Yang L."/>
            <person name="Wu L."/>
            <person name="Xiao J."/>
            <person name="Feng Y."/>
            <person name="Chen Y."/>
            <person name="Sun X."/>
            <person name="Zhang Y."/>
            <person name="Marsh G.A."/>
            <person name="Crameri G."/>
            <person name="Broder C.C."/>
            <person name="Frey K.G."/>
            <person name="Wang L.F."/>
            <person name="Wang J."/>
        </authorList>
    </citation>
    <scope>NUCLEOTIDE SEQUENCE [LARGE SCALE GENOMIC DNA]</scope>
</reference>
<evidence type="ECO:0000256" key="3">
    <source>
        <dbReference type="ARBA" id="ARBA00022692"/>
    </source>
</evidence>
<dbReference type="Proteomes" id="UP000010556">
    <property type="component" value="Unassembled WGS sequence"/>
</dbReference>
<keyword evidence="9" id="KW-1185">Reference proteome</keyword>
<feature type="transmembrane region" description="Helical" evidence="7">
    <location>
        <begin position="356"/>
        <end position="376"/>
    </location>
</feature>
<evidence type="ECO:0000313" key="9">
    <source>
        <dbReference type="Proteomes" id="UP000010556"/>
    </source>
</evidence>
<feature type="transmembrane region" description="Helical" evidence="7">
    <location>
        <begin position="324"/>
        <end position="344"/>
    </location>
</feature>
<keyword evidence="3 7" id="KW-0812">Transmembrane</keyword>
<feature type="transmembrane region" description="Helical" evidence="7">
    <location>
        <begin position="255"/>
        <end position="280"/>
    </location>
</feature>
<keyword evidence="5 7" id="KW-0472">Membrane</keyword>
<dbReference type="SUPFAM" id="SSF103481">
    <property type="entry name" value="Multidrug resistance efflux transporter EmrE"/>
    <property type="match status" value="1"/>
</dbReference>
<feature type="transmembrane region" description="Helical" evidence="7">
    <location>
        <begin position="87"/>
        <end position="107"/>
    </location>
</feature>
<feature type="region of interest" description="Disordered" evidence="6">
    <location>
        <begin position="1"/>
        <end position="27"/>
    </location>
</feature>
<dbReference type="InterPro" id="IPR037185">
    <property type="entry name" value="EmrE-like"/>
</dbReference>
<dbReference type="GO" id="GO:0015095">
    <property type="term" value="F:magnesium ion transmembrane transporter activity"/>
    <property type="evidence" value="ECO:0007669"/>
    <property type="project" value="InterPro"/>
</dbReference>
<dbReference type="GO" id="GO:0016020">
    <property type="term" value="C:membrane"/>
    <property type="evidence" value="ECO:0007669"/>
    <property type="project" value="UniProtKB-SubCell"/>
</dbReference>